<protein>
    <submittedName>
        <fullName evidence="1">Uncharacterized protein</fullName>
    </submittedName>
</protein>
<sequence>MDIKFGLAKNLAKSEEFIASHGNCLQVLRI</sequence>
<dbReference type="STRING" id="637905.SVI_3720"/>
<evidence type="ECO:0000313" key="2">
    <source>
        <dbReference type="Proteomes" id="UP000002350"/>
    </source>
</evidence>
<dbReference type="KEGG" id="svo:SVI_3720"/>
<dbReference type="Proteomes" id="UP000002350">
    <property type="component" value="Chromosome"/>
</dbReference>
<reference evidence="2" key="1">
    <citation type="journal article" date="2010" name="Mol. Biosyst.">
        <title>Complete genome sequence and comparative analysis of Shewanella violacea, a psychrophilic and piezophilic bacterium from deep sea floor sediments.</title>
        <authorList>
            <person name="Aono E."/>
            <person name="Baba T."/>
            <person name="Ara T."/>
            <person name="Nishi T."/>
            <person name="Nakamichi T."/>
            <person name="Inamoto E."/>
            <person name="Toyonaga H."/>
            <person name="Hasegawa M."/>
            <person name="Takai Y."/>
            <person name="Okumura Y."/>
            <person name="Baba M."/>
            <person name="Tomita M."/>
            <person name="Kato C."/>
            <person name="Oshima T."/>
            <person name="Nakasone K."/>
            <person name="Mori H."/>
        </authorList>
    </citation>
    <scope>NUCLEOTIDE SEQUENCE [LARGE SCALE GENOMIC DNA]</scope>
    <source>
        <strain evidence="2">JCM 10179 / CIP 106290 / LMG 19151 / DSS12</strain>
    </source>
</reference>
<keyword evidence="2" id="KW-1185">Reference proteome</keyword>
<dbReference type="HOGENOM" id="CLU_3405429_0_0_6"/>
<dbReference type="EMBL" id="AP011177">
    <property type="protein sequence ID" value="BAJ03691.1"/>
    <property type="molecule type" value="Genomic_DNA"/>
</dbReference>
<evidence type="ECO:0000313" key="1">
    <source>
        <dbReference type="EMBL" id="BAJ03691.1"/>
    </source>
</evidence>
<proteinExistence type="predicted"/>
<name>D4ZCE6_SHEVD</name>
<organism evidence="1 2">
    <name type="scientific">Shewanella violacea (strain JCM 10179 / CIP 106290 / LMG 19151 / DSS12)</name>
    <dbReference type="NCBI Taxonomy" id="637905"/>
    <lineage>
        <taxon>Bacteria</taxon>
        <taxon>Pseudomonadati</taxon>
        <taxon>Pseudomonadota</taxon>
        <taxon>Gammaproteobacteria</taxon>
        <taxon>Alteromonadales</taxon>
        <taxon>Shewanellaceae</taxon>
        <taxon>Shewanella</taxon>
    </lineage>
</organism>
<gene>
    <name evidence="1" type="ordered locus">SVI_3720</name>
</gene>
<dbReference type="AlphaFoldDB" id="D4ZCE6"/>
<accession>D4ZCE6</accession>